<dbReference type="CDD" id="cd03404">
    <property type="entry name" value="SPFH_HflK"/>
    <property type="match status" value="1"/>
</dbReference>
<dbReference type="InterPro" id="IPR010201">
    <property type="entry name" value="HflK"/>
</dbReference>
<evidence type="ECO:0000256" key="7">
    <source>
        <dbReference type="SAM" id="Coils"/>
    </source>
</evidence>
<keyword evidence="3 6" id="KW-0812">Transmembrane</keyword>
<evidence type="ECO:0000313" key="10">
    <source>
        <dbReference type="EMBL" id="AJD41772.1"/>
    </source>
</evidence>
<feature type="region of interest" description="Disordered" evidence="8">
    <location>
        <begin position="1"/>
        <end position="43"/>
    </location>
</feature>
<dbReference type="Proteomes" id="UP000031368">
    <property type="component" value="Chromosome"/>
</dbReference>
<feature type="transmembrane region" description="Helical" evidence="6">
    <location>
        <begin position="55"/>
        <end position="78"/>
    </location>
</feature>
<comment type="function">
    <text evidence="6">HflC and HflK could encode or regulate a protease.</text>
</comment>
<dbReference type="SUPFAM" id="SSF117892">
    <property type="entry name" value="Band 7/SPFH domain"/>
    <property type="match status" value="1"/>
</dbReference>
<evidence type="ECO:0000259" key="9">
    <source>
        <dbReference type="SMART" id="SM00244"/>
    </source>
</evidence>
<dbReference type="Pfam" id="PF12221">
    <property type="entry name" value="HflK_N"/>
    <property type="match status" value="1"/>
</dbReference>
<organism evidence="10 11">
    <name type="scientific">Rhizobium gallicum bv. gallicum R602sp</name>
    <dbReference type="NCBI Taxonomy" id="1041138"/>
    <lineage>
        <taxon>Bacteria</taxon>
        <taxon>Pseudomonadati</taxon>
        <taxon>Pseudomonadota</taxon>
        <taxon>Alphaproteobacteria</taxon>
        <taxon>Hyphomicrobiales</taxon>
        <taxon>Rhizobiaceae</taxon>
        <taxon>Rhizobium/Agrobacterium group</taxon>
        <taxon>Rhizobium</taxon>
    </lineage>
</organism>
<keyword evidence="11" id="KW-1185">Reference proteome</keyword>
<evidence type="ECO:0000256" key="2">
    <source>
        <dbReference type="ARBA" id="ARBA00006971"/>
    </source>
</evidence>
<dbReference type="InterPro" id="IPR036013">
    <property type="entry name" value="Band_7/SPFH_dom_sf"/>
</dbReference>
<keyword evidence="4 6" id="KW-1133">Transmembrane helix</keyword>
<dbReference type="Pfam" id="PF01145">
    <property type="entry name" value="Band_7"/>
    <property type="match status" value="1"/>
</dbReference>
<dbReference type="GO" id="GO:0016020">
    <property type="term" value="C:membrane"/>
    <property type="evidence" value="ECO:0007669"/>
    <property type="project" value="UniProtKB-SubCell"/>
</dbReference>
<comment type="similarity">
    <text evidence="2 6">Belongs to the band 7/mec-2 family. HflK subfamily.</text>
</comment>
<keyword evidence="5 6" id="KW-0472">Membrane</keyword>
<feature type="coiled-coil region" evidence="7">
    <location>
        <begin position="239"/>
        <end position="266"/>
    </location>
</feature>
<proteinExistence type="inferred from homology"/>
<dbReference type="EMBL" id="CP006877">
    <property type="protein sequence ID" value="AJD41772.1"/>
    <property type="molecule type" value="Genomic_DNA"/>
</dbReference>
<evidence type="ECO:0000256" key="5">
    <source>
        <dbReference type="ARBA" id="ARBA00023136"/>
    </source>
</evidence>
<feature type="compositionally biased region" description="Low complexity" evidence="8">
    <location>
        <begin position="21"/>
        <end position="31"/>
    </location>
</feature>
<comment type="subcellular location">
    <subcellularLocation>
        <location evidence="1">Membrane</location>
        <topology evidence="1">Single-pass membrane protein</topology>
    </subcellularLocation>
</comment>
<gene>
    <name evidence="10" type="primary">hflK</name>
    <name evidence="10" type="ORF">RGR602_CH02447</name>
</gene>
<dbReference type="InterPro" id="IPR050710">
    <property type="entry name" value="Band7/mec-2_domain"/>
</dbReference>
<evidence type="ECO:0000256" key="1">
    <source>
        <dbReference type="ARBA" id="ARBA00004167"/>
    </source>
</evidence>
<name>A0A0B4X5I4_9HYPH</name>
<dbReference type="AlphaFoldDB" id="A0A0B4X5I4"/>
<dbReference type="SMART" id="SM00244">
    <property type="entry name" value="PHB"/>
    <property type="match status" value="1"/>
</dbReference>
<evidence type="ECO:0000256" key="3">
    <source>
        <dbReference type="ARBA" id="ARBA00022692"/>
    </source>
</evidence>
<dbReference type="RefSeq" id="WP_039845307.1">
    <property type="nucleotide sequence ID" value="NZ_CP006877.1"/>
</dbReference>
<keyword evidence="7" id="KW-0175">Coiled coil</keyword>
<dbReference type="KEGG" id="rga:RGR602_CH02447"/>
<evidence type="ECO:0000313" key="11">
    <source>
        <dbReference type="Proteomes" id="UP000031368"/>
    </source>
</evidence>
<dbReference type="InterPro" id="IPR020980">
    <property type="entry name" value="Membrane_HflK_N"/>
</dbReference>
<dbReference type="PANTHER" id="PTHR43327">
    <property type="entry name" value="STOMATIN-LIKE PROTEIN 2, MITOCHONDRIAL"/>
    <property type="match status" value="1"/>
</dbReference>
<comment type="subunit">
    <text evidence="6">HflC and HflK may interact to form a multimeric complex.</text>
</comment>
<feature type="compositionally biased region" description="Gly residues" evidence="8">
    <location>
        <begin position="7"/>
        <end position="20"/>
    </location>
</feature>
<evidence type="ECO:0000256" key="8">
    <source>
        <dbReference type="SAM" id="MobiDB-lite"/>
    </source>
</evidence>
<feature type="domain" description="Band 7" evidence="9">
    <location>
        <begin position="79"/>
        <end position="247"/>
    </location>
</feature>
<sequence length="358" mass="39264">MPWSNQNGGGGPWGGGGGNNQGPWGQGPNRPRGGRGGPPDLEDIIRRGQDQLRNIVPGGFNGGVAVIIAAVLVVFWLFQCIYIVQPDERGVELRFGQPKEEISTPGLHFHLWPMETVEIVKVTVQQQNIGSTSASSSTGLMLSGDQNILNVEFSVFFTVIDPKAYLFNVENPAETLQQVAESAMREIIGRRPAQDAFRNNRQPIETEVAAIVQGTMDRYNAGMAVTAVTIQDVAPPRDVADAFEEVQRAEQDKQRLVEEANQYANQKLGQARGDAAQIREAAAAYKDRVVKEADGEAQRFTAINEEYSKAPEVTRKRLFLETMEQVLKNSKKVVIDEKQGIVPYLPLNEIGKPAQQGG</sequence>
<dbReference type="HOGENOM" id="CLU_039173_0_1_5"/>
<evidence type="ECO:0000256" key="4">
    <source>
        <dbReference type="ARBA" id="ARBA00022989"/>
    </source>
</evidence>
<protein>
    <recommendedName>
        <fullName evidence="6">Protein HflK</fullName>
    </recommendedName>
</protein>
<accession>A0A0B4X5I4</accession>
<reference evidence="10 11" key="1">
    <citation type="submission" date="2013-11" db="EMBL/GenBank/DDBJ databases">
        <title>Complete genome sequence of Rhizobium gallicum bv. gallicum R602.</title>
        <authorList>
            <person name="Bustos P."/>
            <person name="Santamaria R.I."/>
            <person name="Lozano L."/>
            <person name="Acosta J.L."/>
            <person name="Ormeno-Orrillo E."/>
            <person name="Rogel M.A."/>
            <person name="Romero D."/>
            <person name="Cevallos M.A."/>
            <person name="Martinez-Romero E."/>
            <person name="Gonzalez V."/>
        </authorList>
    </citation>
    <scope>NUCLEOTIDE SEQUENCE [LARGE SCALE GENOMIC DNA]</scope>
    <source>
        <strain evidence="10 11">R602</strain>
    </source>
</reference>
<evidence type="ECO:0000256" key="6">
    <source>
        <dbReference type="RuleBase" id="RU364113"/>
    </source>
</evidence>
<dbReference type="PANTHER" id="PTHR43327:SF2">
    <property type="entry name" value="MODULATOR OF FTSH PROTEASE HFLK"/>
    <property type="match status" value="1"/>
</dbReference>
<dbReference type="NCBIfam" id="TIGR01933">
    <property type="entry name" value="hflK"/>
    <property type="match status" value="1"/>
</dbReference>
<dbReference type="InterPro" id="IPR001107">
    <property type="entry name" value="Band_7"/>
</dbReference>
<dbReference type="Gene3D" id="3.30.479.30">
    <property type="entry name" value="Band 7 domain"/>
    <property type="match status" value="1"/>
</dbReference>